<dbReference type="SUPFAM" id="SSF46785">
    <property type="entry name" value="Winged helix' DNA-binding domain"/>
    <property type="match status" value="1"/>
</dbReference>
<dbReference type="CDD" id="cd05466">
    <property type="entry name" value="PBP2_LTTR_substrate"/>
    <property type="match status" value="1"/>
</dbReference>
<organism evidence="6 7">
    <name type="scientific">Succiniclasticum ruminis</name>
    <dbReference type="NCBI Taxonomy" id="40841"/>
    <lineage>
        <taxon>Bacteria</taxon>
        <taxon>Bacillati</taxon>
        <taxon>Bacillota</taxon>
        <taxon>Negativicutes</taxon>
        <taxon>Acidaminococcales</taxon>
        <taxon>Acidaminococcaceae</taxon>
        <taxon>Succiniclasticum</taxon>
    </lineage>
</organism>
<name>A0A1G6LJN5_9FIRM</name>
<keyword evidence="2" id="KW-0805">Transcription regulation</keyword>
<proteinExistence type="inferred from homology"/>
<dbReference type="Pfam" id="PF00126">
    <property type="entry name" value="HTH_1"/>
    <property type="match status" value="1"/>
</dbReference>
<evidence type="ECO:0000259" key="5">
    <source>
        <dbReference type="PROSITE" id="PS50931"/>
    </source>
</evidence>
<dbReference type="Gene3D" id="3.40.190.290">
    <property type="match status" value="1"/>
</dbReference>
<evidence type="ECO:0000256" key="2">
    <source>
        <dbReference type="ARBA" id="ARBA00023015"/>
    </source>
</evidence>
<reference evidence="7" key="1">
    <citation type="submission" date="2016-10" db="EMBL/GenBank/DDBJ databases">
        <authorList>
            <person name="Varghese N."/>
            <person name="Submissions S."/>
        </authorList>
    </citation>
    <scope>NUCLEOTIDE SEQUENCE [LARGE SCALE GENOMIC DNA]</scope>
    <source>
        <strain evidence="7">DSM 11005</strain>
    </source>
</reference>
<dbReference type="PROSITE" id="PS50931">
    <property type="entry name" value="HTH_LYSR"/>
    <property type="match status" value="1"/>
</dbReference>
<dbReference type="GO" id="GO:0003677">
    <property type="term" value="F:DNA binding"/>
    <property type="evidence" value="ECO:0007669"/>
    <property type="project" value="UniProtKB-KW"/>
</dbReference>
<dbReference type="GO" id="GO:0005829">
    <property type="term" value="C:cytosol"/>
    <property type="evidence" value="ECO:0007669"/>
    <property type="project" value="TreeGrafter"/>
</dbReference>
<evidence type="ECO:0000256" key="3">
    <source>
        <dbReference type="ARBA" id="ARBA00023125"/>
    </source>
</evidence>
<dbReference type="AlphaFoldDB" id="A0A1G6LJN5"/>
<evidence type="ECO:0000256" key="4">
    <source>
        <dbReference type="ARBA" id="ARBA00023163"/>
    </source>
</evidence>
<dbReference type="InterPro" id="IPR005119">
    <property type="entry name" value="LysR_subst-bd"/>
</dbReference>
<accession>A0A1G6LJN5</accession>
<dbReference type="InterPro" id="IPR050950">
    <property type="entry name" value="HTH-type_LysR_regulators"/>
</dbReference>
<evidence type="ECO:0000313" key="7">
    <source>
        <dbReference type="Proteomes" id="UP000198943"/>
    </source>
</evidence>
<dbReference type="PANTHER" id="PTHR30419">
    <property type="entry name" value="HTH-TYPE TRANSCRIPTIONAL REGULATOR YBHD"/>
    <property type="match status" value="1"/>
</dbReference>
<comment type="similarity">
    <text evidence="1">Belongs to the LysR transcriptional regulatory family.</text>
</comment>
<evidence type="ECO:0000313" key="6">
    <source>
        <dbReference type="EMBL" id="SDC43498.1"/>
    </source>
</evidence>
<dbReference type="GO" id="GO:0003700">
    <property type="term" value="F:DNA-binding transcription factor activity"/>
    <property type="evidence" value="ECO:0007669"/>
    <property type="project" value="InterPro"/>
</dbReference>
<keyword evidence="4" id="KW-0804">Transcription</keyword>
<dbReference type="RefSeq" id="WP_093730297.1">
    <property type="nucleotide sequence ID" value="NZ_FMYW01000007.1"/>
</dbReference>
<protein>
    <submittedName>
        <fullName evidence="6">DNA-binding transcriptional regulator, LysR family</fullName>
    </submittedName>
</protein>
<dbReference type="Gene3D" id="1.10.10.10">
    <property type="entry name" value="Winged helix-like DNA-binding domain superfamily/Winged helix DNA-binding domain"/>
    <property type="match status" value="1"/>
</dbReference>
<keyword evidence="3 6" id="KW-0238">DNA-binding</keyword>
<dbReference type="PRINTS" id="PR00039">
    <property type="entry name" value="HTHLYSR"/>
</dbReference>
<gene>
    <name evidence="6" type="ORF">SAMN04487864_107113</name>
</gene>
<keyword evidence="7" id="KW-1185">Reference proteome</keyword>
<dbReference type="Proteomes" id="UP000198943">
    <property type="component" value="Unassembled WGS sequence"/>
</dbReference>
<dbReference type="OrthoDB" id="1624015at2"/>
<dbReference type="InterPro" id="IPR036388">
    <property type="entry name" value="WH-like_DNA-bd_sf"/>
</dbReference>
<dbReference type="InterPro" id="IPR000847">
    <property type="entry name" value="LysR_HTH_N"/>
</dbReference>
<feature type="domain" description="HTH lysR-type" evidence="5">
    <location>
        <begin position="1"/>
        <end position="58"/>
    </location>
</feature>
<dbReference type="SUPFAM" id="SSF53850">
    <property type="entry name" value="Periplasmic binding protein-like II"/>
    <property type="match status" value="1"/>
</dbReference>
<dbReference type="FunFam" id="1.10.10.10:FF:000001">
    <property type="entry name" value="LysR family transcriptional regulator"/>
    <property type="match status" value="1"/>
</dbReference>
<dbReference type="EMBL" id="FMYW01000007">
    <property type="protein sequence ID" value="SDC43498.1"/>
    <property type="molecule type" value="Genomic_DNA"/>
</dbReference>
<dbReference type="Pfam" id="PF03466">
    <property type="entry name" value="LysR_substrate"/>
    <property type="match status" value="1"/>
</dbReference>
<evidence type="ECO:0000256" key="1">
    <source>
        <dbReference type="ARBA" id="ARBA00009437"/>
    </source>
</evidence>
<dbReference type="PANTHER" id="PTHR30419:SF8">
    <property type="entry name" value="NITROGEN ASSIMILATION TRANSCRIPTIONAL ACTIVATOR-RELATED"/>
    <property type="match status" value="1"/>
</dbReference>
<dbReference type="InterPro" id="IPR036390">
    <property type="entry name" value="WH_DNA-bd_sf"/>
</dbReference>
<sequence>MTLTQLRYFYAAGQYQNISQAADSLHVSQPTLSVAIQALEKETGLRLFYRFGKQIVLTEDGHILMAKLAPLLDRFHQLDQEIRELAHRKNHIRMAVPIQIGVKLLPVLFTKFRREFPEITFDIVEAGGIDSLPMIERGELDISVTNYDDHYLPSLRYHKIGNSEICFCTGRNNPLADKGSVSIDEIAEEPLVLLNGGFFITRRLNEIFQGAGLSPKVLLYSGQLHTIKNLVQSGVASTFLMRQAIRKEDNIAALSVQPVQTIHTGIVTRRDRPVYSDETRLFRFIRQVFQS</sequence>